<dbReference type="GO" id="GO:0004386">
    <property type="term" value="F:helicase activity"/>
    <property type="evidence" value="ECO:0007669"/>
    <property type="project" value="UniProtKB-KW"/>
</dbReference>
<dbReference type="RefSeq" id="WP_003750123.1">
    <property type="nucleotide sequence ID" value="NZ_CM001051.1"/>
</dbReference>
<dbReference type="PATRIC" id="fig|702453.3.peg.2702"/>
<gene>
    <name evidence="1" type="ORF">NT03LS_3407</name>
</gene>
<dbReference type="HOGENOM" id="CLU_2351588_0_0_9"/>
<proteinExistence type="predicted"/>
<sequence length="96" mass="10858">NHFNPKKILDDMRYLSSEKSVPIENLVQSFNIETLEGKDMSKYSNLLNQAIDSMISVKEEKDIDSLFTTGGTTALENDINGLNDFELIDFLVVRGE</sequence>
<name>E3ZUM2_LISSE</name>
<keyword evidence="1" id="KW-0067">ATP-binding</keyword>
<keyword evidence="1" id="KW-0378">Hydrolase</keyword>
<dbReference type="Proteomes" id="UP000004302">
    <property type="component" value="Chromosome"/>
</dbReference>
<comment type="caution">
    <text evidence="1">The sequence shown here is derived from an EMBL/GenBank/DDBJ whole genome shotgun (WGS) entry which is preliminary data.</text>
</comment>
<accession>E3ZUM2</accession>
<reference evidence="1" key="1">
    <citation type="journal article" date="2010" name="Microbiol. Resour. Announc.">
        <title>Comparative genomics of the bacterial genus Listeria: Genome evolution is characterized by limited gene acquisition and limited gene loss.</title>
        <authorList>
            <person name="den Bakker H.C."/>
            <person name="Cummings C.A."/>
            <person name="Ferreira V."/>
            <person name="Vatta P."/>
            <person name="Orsi R.H."/>
            <person name="Degoricija L."/>
            <person name="Barker M."/>
            <person name="Petrauskene O."/>
            <person name="Furtado M.R."/>
            <person name="Wiedmann M."/>
        </authorList>
    </citation>
    <scope>NUCLEOTIDE SEQUENCE [LARGE SCALE GENOMIC DNA]</scope>
    <source>
        <strain evidence="1">FSL N1-067</strain>
    </source>
</reference>
<evidence type="ECO:0000313" key="1">
    <source>
        <dbReference type="EMBL" id="EFR98676.1"/>
    </source>
</evidence>
<dbReference type="AlphaFoldDB" id="E3ZUM2"/>
<protein>
    <submittedName>
        <fullName evidence="1">Helicase domain protein</fullName>
    </submittedName>
</protein>
<keyword evidence="1" id="KW-0347">Helicase</keyword>
<feature type="non-terminal residue" evidence="1">
    <location>
        <position position="1"/>
    </location>
</feature>
<keyword evidence="1" id="KW-0547">Nucleotide-binding</keyword>
<organism evidence="1">
    <name type="scientific">Listeria seeligeri FSL N1-067</name>
    <dbReference type="NCBI Taxonomy" id="702453"/>
    <lineage>
        <taxon>Bacteria</taxon>
        <taxon>Bacillati</taxon>
        <taxon>Bacillota</taxon>
        <taxon>Bacilli</taxon>
        <taxon>Bacillales</taxon>
        <taxon>Listeriaceae</taxon>
        <taxon>Listeria</taxon>
    </lineage>
</organism>
<dbReference type="EMBL" id="ADXJ01001305">
    <property type="protein sequence ID" value="EFR98676.1"/>
    <property type="molecule type" value="Genomic_DNA"/>
</dbReference>